<organism evidence="2 3">
    <name type="scientific">Shewanella ulleungensis</name>
    <dbReference type="NCBI Taxonomy" id="2282699"/>
    <lineage>
        <taxon>Bacteria</taxon>
        <taxon>Pseudomonadati</taxon>
        <taxon>Pseudomonadota</taxon>
        <taxon>Gammaproteobacteria</taxon>
        <taxon>Alteromonadales</taxon>
        <taxon>Shewanellaceae</taxon>
        <taxon>Shewanella</taxon>
    </lineage>
</organism>
<keyword evidence="3" id="KW-1185">Reference proteome</keyword>
<keyword evidence="1" id="KW-0472">Membrane</keyword>
<evidence type="ECO:0000256" key="1">
    <source>
        <dbReference type="SAM" id="Phobius"/>
    </source>
</evidence>
<reference evidence="3" key="1">
    <citation type="journal article" date="2019" name="Int. J. Syst. Evol. Microbiol.">
        <title>The Global Catalogue of Microorganisms (GCM) 10K type strain sequencing project: providing services to taxonomists for standard genome sequencing and annotation.</title>
        <authorList>
            <consortium name="The Broad Institute Genomics Platform"/>
            <consortium name="The Broad Institute Genome Sequencing Center for Infectious Disease"/>
            <person name="Wu L."/>
            <person name="Ma J."/>
        </authorList>
    </citation>
    <scope>NUCLEOTIDE SEQUENCE [LARGE SCALE GENOMIC DNA]</scope>
    <source>
        <strain evidence="3">JCM 32305</strain>
    </source>
</reference>
<evidence type="ECO:0000313" key="2">
    <source>
        <dbReference type="EMBL" id="GGP75069.1"/>
    </source>
</evidence>
<protein>
    <recommendedName>
        <fullName evidence="4">Transposase family protein</fullName>
    </recommendedName>
</protein>
<proteinExistence type="predicted"/>
<evidence type="ECO:0008006" key="4">
    <source>
        <dbReference type="Google" id="ProtNLM"/>
    </source>
</evidence>
<keyword evidence="1" id="KW-1133">Transmembrane helix</keyword>
<name>A0ABQ2QEA9_9GAMM</name>
<keyword evidence="1" id="KW-0812">Transmembrane</keyword>
<feature type="transmembrane region" description="Helical" evidence="1">
    <location>
        <begin position="43"/>
        <end position="63"/>
    </location>
</feature>
<comment type="caution">
    <text evidence="2">The sequence shown here is derived from an EMBL/GenBank/DDBJ whole genome shotgun (WGS) entry which is preliminary data.</text>
</comment>
<gene>
    <name evidence="2" type="ORF">GCM10009410_03790</name>
</gene>
<accession>A0ABQ2QEA9</accession>
<dbReference type="Proteomes" id="UP000654004">
    <property type="component" value="Unassembled WGS sequence"/>
</dbReference>
<evidence type="ECO:0000313" key="3">
    <source>
        <dbReference type="Proteomes" id="UP000654004"/>
    </source>
</evidence>
<dbReference type="EMBL" id="BMQW01000001">
    <property type="protein sequence ID" value="GGP75069.1"/>
    <property type="molecule type" value="Genomic_DNA"/>
</dbReference>
<sequence>MCLEAFTTFFSELTDTRQSAKITYPLEDILFVILCGVSLEQSAGARSVITLMVILIGLTAWVFK</sequence>